<dbReference type="Proteomes" id="UP000478837">
    <property type="component" value="Unassembled WGS sequence"/>
</dbReference>
<evidence type="ECO:0000313" key="3">
    <source>
        <dbReference type="Proteomes" id="UP000478837"/>
    </source>
</evidence>
<dbReference type="InterPro" id="IPR051276">
    <property type="entry name" value="Saccharopine_DH-like_oxidrdct"/>
</dbReference>
<dbReference type="PANTHER" id="PTHR12286">
    <property type="entry name" value="SACCHAROPINE DEHYDROGENASE-LIKE OXIDOREDUCTASE"/>
    <property type="match status" value="1"/>
</dbReference>
<proteinExistence type="predicted"/>
<dbReference type="RefSeq" id="WP_163112406.1">
    <property type="nucleotide sequence ID" value="NZ_JAAAWP010000009.1"/>
</dbReference>
<dbReference type="PANTHER" id="PTHR12286:SF5">
    <property type="entry name" value="SACCHAROPINE DEHYDROGENASE-LIKE OXIDOREDUCTASE"/>
    <property type="match status" value="1"/>
</dbReference>
<keyword evidence="3" id="KW-1185">Reference proteome</keyword>
<accession>A0A6L9MWX3</accession>
<feature type="domain" description="Saccharopine dehydrogenase NADP binding" evidence="1">
    <location>
        <begin position="12"/>
        <end position="137"/>
    </location>
</feature>
<reference evidence="2 3" key="1">
    <citation type="submission" date="2020-01" db="EMBL/GenBank/DDBJ databases">
        <title>Genomes of bacteria type strains.</title>
        <authorList>
            <person name="Chen J."/>
            <person name="Zhu S."/>
            <person name="Yang J."/>
        </authorList>
    </citation>
    <scope>NUCLEOTIDE SEQUENCE [LARGE SCALE GENOMIC DNA]</scope>
    <source>
        <strain evidence="2 3">LMG 22958</strain>
    </source>
</reference>
<organism evidence="2 3">
    <name type="scientific">Alteromonas hispanica</name>
    <dbReference type="NCBI Taxonomy" id="315421"/>
    <lineage>
        <taxon>Bacteria</taxon>
        <taxon>Pseudomonadati</taxon>
        <taxon>Pseudomonadota</taxon>
        <taxon>Gammaproteobacteria</taxon>
        <taxon>Alteromonadales</taxon>
        <taxon>Alteromonadaceae</taxon>
        <taxon>Alteromonas/Salinimonas group</taxon>
        <taxon>Alteromonas</taxon>
    </lineage>
</organism>
<sequence length="403" mass="43983">MPAAKQPDSFDILLYGATSFVGKIMVEYLSGLPQNEFSWAIAGRDEQKLIALKAQHNLTELPHFIADASDETALTALCEKTNVIISTVGPYALYGETLVKVCAQTGTDYCDLTGEPQWIKAMLDKYEDEAKHSGARIIHCSGFDSIPSDLGVYFSQKLAIEKTGKPASQIKMRVYKLKGAASGGTIASMLNVLKEAGEDASLRKLLVNPYVLCGPEHPFHQRQKNHKKAEYDSELGIWTMPFVMAAINERIVHRSNKLLSSLYGQDFKYDEAMSSKTASKAWITTLGLGAFVGAASFSPLRNLLADHILPKPGEGPSREEQENGMFDMRFYAQLSNGEMQTVKVTGDKDPGYGSTAKMLSQAALCLAKDISDVKGGFWTPASALGDALIERLGKHAGVFIKEL</sequence>
<dbReference type="InterPro" id="IPR036291">
    <property type="entry name" value="NAD(P)-bd_dom_sf"/>
</dbReference>
<dbReference type="Gene3D" id="3.40.50.720">
    <property type="entry name" value="NAD(P)-binding Rossmann-like Domain"/>
    <property type="match status" value="1"/>
</dbReference>
<evidence type="ECO:0000259" key="1">
    <source>
        <dbReference type="Pfam" id="PF03435"/>
    </source>
</evidence>
<gene>
    <name evidence="2" type="ORF">GTW09_14095</name>
</gene>
<name>A0A6L9MWX3_9ALTE</name>
<dbReference type="AlphaFoldDB" id="A0A6L9MWX3"/>
<comment type="caution">
    <text evidence="2">The sequence shown here is derived from an EMBL/GenBank/DDBJ whole genome shotgun (WGS) entry which is preliminary data.</text>
</comment>
<dbReference type="SUPFAM" id="SSF51735">
    <property type="entry name" value="NAD(P)-binding Rossmann-fold domains"/>
    <property type="match status" value="1"/>
</dbReference>
<dbReference type="GO" id="GO:0005886">
    <property type="term" value="C:plasma membrane"/>
    <property type="evidence" value="ECO:0007669"/>
    <property type="project" value="TreeGrafter"/>
</dbReference>
<protein>
    <submittedName>
        <fullName evidence="2">Saccharopine dehydrogenase</fullName>
    </submittedName>
</protein>
<dbReference type="Pfam" id="PF03435">
    <property type="entry name" value="Sacchrp_dh_NADP"/>
    <property type="match status" value="1"/>
</dbReference>
<dbReference type="EMBL" id="JAAAWP010000009">
    <property type="protein sequence ID" value="NDW22656.1"/>
    <property type="molecule type" value="Genomic_DNA"/>
</dbReference>
<dbReference type="InterPro" id="IPR005097">
    <property type="entry name" value="Sacchrp_dh_NADP-bd"/>
</dbReference>
<evidence type="ECO:0000313" key="2">
    <source>
        <dbReference type="EMBL" id="NDW22656.1"/>
    </source>
</evidence>
<dbReference type="GO" id="GO:0009247">
    <property type="term" value="P:glycolipid biosynthetic process"/>
    <property type="evidence" value="ECO:0007669"/>
    <property type="project" value="TreeGrafter"/>
</dbReference>